<comment type="caution">
    <text evidence="4">The sequence shown here is derived from an EMBL/GenBank/DDBJ whole genome shotgun (WGS) entry which is preliminary data.</text>
</comment>
<dbReference type="RefSeq" id="WP_121377365.1">
    <property type="nucleotide sequence ID" value="NZ_RBLC01000005.1"/>
</dbReference>
<keyword evidence="1 2" id="KW-0732">Signal</keyword>
<evidence type="ECO:0000256" key="2">
    <source>
        <dbReference type="SAM" id="SignalP"/>
    </source>
</evidence>
<dbReference type="OrthoDB" id="1266341at2"/>
<reference evidence="4 5" key="1">
    <citation type="submission" date="2018-10" db="EMBL/GenBank/DDBJ databases">
        <title>Genomic Encyclopedia of Archaeal and Bacterial Type Strains, Phase II (KMG-II): from individual species to whole genera.</title>
        <authorList>
            <person name="Goeker M."/>
        </authorList>
    </citation>
    <scope>NUCLEOTIDE SEQUENCE [LARGE SCALE GENOMIC DNA]</scope>
    <source>
        <strain evidence="4 5">DSM 29537</strain>
    </source>
</reference>
<proteinExistence type="predicted"/>
<evidence type="ECO:0000313" key="5">
    <source>
        <dbReference type="Proteomes" id="UP000277579"/>
    </source>
</evidence>
<name>A0A495M3D8_9FLAO</name>
<sequence>MRKVIPLIFFLMCLAANGQVPKIHFEYDVAGNQIVRELCPFCASRTSSQPPKEISDLKEEDYQKFFPEDVISYYPNPVREELYLKWELVDEVKVSSIEVYSMSGQLIKSYKNMEKEQTYAVPFQNCPTGVYSVNLFYNNGDRKSITIIKK</sequence>
<evidence type="ECO:0000259" key="3">
    <source>
        <dbReference type="Pfam" id="PF18962"/>
    </source>
</evidence>
<dbReference type="NCBIfam" id="TIGR04183">
    <property type="entry name" value="Por_Secre_tail"/>
    <property type="match status" value="1"/>
</dbReference>
<dbReference type="AlphaFoldDB" id="A0A495M3D8"/>
<evidence type="ECO:0000256" key="1">
    <source>
        <dbReference type="ARBA" id="ARBA00022729"/>
    </source>
</evidence>
<feature type="chain" id="PRO_5019836423" evidence="2">
    <location>
        <begin position="19"/>
        <end position="150"/>
    </location>
</feature>
<gene>
    <name evidence="4" type="ORF">CLV94_3084</name>
</gene>
<dbReference type="InterPro" id="IPR026444">
    <property type="entry name" value="Secre_tail"/>
</dbReference>
<organism evidence="4 5">
    <name type="scientific">Flavobacterium endophyticum</name>
    <dbReference type="NCBI Taxonomy" id="1540163"/>
    <lineage>
        <taxon>Bacteria</taxon>
        <taxon>Pseudomonadati</taxon>
        <taxon>Bacteroidota</taxon>
        <taxon>Flavobacteriia</taxon>
        <taxon>Flavobacteriales</taxon>
        <taxon>Flavobacteriaceae</taxon>
        <taxon>Flavobacterium</taxon>
    </lineage>
</organism>
<dbReference type="EMBL" id="RBLC01000005">
    <property type="protein sequence ID" value="RKS19133.1"/>
    <property type="molecule type" value="Genomic_DNA"/>
</dbReference>
<accession>A0A495M3D8</accession>
<feature type="domain" description="Secretion system C-terminal sorting" evidence="3">
    <location>
        <begin position="74"/>
        <end position="142"/>
    </location>
</feature>
<dbReference type="Pfam" id="PF18962">
    <property type="entry name" value="Por_Secre_tail"/>
    <property type="match status" value="1"/>
</dbReference>
<evidence type="ECO:0000313" key="4">
    <source>
        <dbReference type="EMBL" id="RKS19133.1"/>
    </source>
</evidence>
<protein>
    <submittedName>
        <fullName evidence="4">Putative secreted protein (Por secretion system target)</fullName>
    </submittedName>
</protein>
<keyword evidence="5" id="KW-1185">Reference proteome</keyword>
<feature type="signal peptide" evidence="2">
    <location>
        <begin position="1"/>
        <end position="18"/>
    </location>
</feature>
<dbReference type="Proteomes" id="UP000277579">
    <property type="component" value="Unassembled WGS sequence"/>
</dbReference>